<sequence length="48" mass="5536">MLQEAFHQHRLEHTQPAVRLGQAAITRQHAAFEQAMTHCKGRTQHDDC</sequence>
<keyword evidence="2" id="KW-1185">Reference proteome</keyword>
<accession>T0AS81</accession>
<gene>
    <name evidence="1" type="ORF">M622_14995</name>
</gene>
<evidence type="ECO:0000313" key="1">
    <source>
        <dbReference type="EMBL" id="EPZ15694.1"/>
    </source>
</evidence>
<evidence type="ECO:0000313" key="2">
    <source>
        <dbReference type="Proteomes" id="UP000015455"/>
    </source>
</evidence>
<proteinExistence type="predicted"/>
<dbReference type="Proteomes" id="UP000015455">
    <property type="component" value="Unassembled WGS sequence"/>
</dbReference>
<dbReference type="AlphaFoldDB" id="T0AS81"/>
<organism evidence="1 2">
    <name type="scientific">Thauera terpenica 58Eu</name>
    <dbReference type="NCBI Taxonomy" id="1348657"/>
    <lineage>
        <taxon>Bacteria</taxon>
        <taxon>Pseudomonadati</taxon>
        <taxon>Pseudomonadota</taxon>
        <taxon>Betaproteobacteria</taxon>
        <taxon>Rhodocyclales</taxon>
        <taxon>Zoogloeaceae</taxon>
        <taxon>Thauera</taxon>
    </lineage>
</organism>
<comment type="caution">
    <text evidence="1">The sequence shown here is derived from an EMBL/GenBank/DDBJ whole genome shotgun (WGS) entry which is preliminary data.</text>
</comment>
<reference evidence="1 2" key="1">
    <citation type="submission" date="2013-06" db="EMBL/GenBank/DDBJ databases">
        <title>Draft genome sequence of Thauera terpenica.</title>
        <authorList>
            <person name="Liu B."/>
            <person name="Frostegard A.H."/>
            <person name="Shapleigh J.P."/>
        </authorList>
    </citation>
    <scope>NUCLEOTIDE SEQUENCE [LARGE SCALE GENOMIC DNA]</scope>
    <source>
        <strain evidence="1 2">58Eu</strain>
    </source>
</reference>
<protein>
    <submittedName>
        <fullName evidence="1">Uncharacterized protein</fullName>
    </submittedName>
</protein>
<dbReference type="EMBL" id="ATJV01000052">
    <property type="protein sequence ID" value="EPZ15694.1"/>
    <property type="molecule type" value="Genomic_DNA"/>
</dbReference>
<dbReference type="STRING" id="1348657.M622_14995"/>
<name>T0AS81_9RHOO</name>